<evidence type="ECO:0000256" key="2">
    <source>
        <dbReference type="ARBA" id="ARBA00018687"/>
    </source>
</evidence>
<dbReference type="EMBL" id="UYSL01001112">
    <property type="protein sequence ID" value="VDL64860.1"/>
    <property type="molecule type" value="Genomic_DNA"/>
</dbReference>
<proteinExistence type="inferred from homology"/>
<comment type="similarity">
    <text evidence="1">Belongs to the SMC family. SMC5 subfamily.</text>
</comment>
<sequence length="314" mass="36274">MLSANRPDIEQARAALLETKRMASRAVHELAMKIISKLEAMRKICTEETLLRVTLESLRNTVSEDQEKLQELEEKRNEDLALIEGGLTTFRNAKKDLERAQEALFEHCGLKSLDVSKMTAADKKIWKLLNQMFIDEHVPDDKPSLLRLLEEEKVKLDIASKDGSKEDVDRCERLQREKTALLERKEQQEVSRETWRATMMKEIAEWRTPIEELISRINTNYSNFFAVLGCAGEVYLDVPEDPHDIANYGIMIMVSFRSGERLKRLDHQELCPVPFRCVDEINQGMDPVNERKVFEIMVDTLSGEGNLAKTQYFL</sequence>
<dbReference type="PANTHER" id="PTHR45916">
    <property type="entry name" value="STRUCTURAL MAINTENANCE OF CHROMOSOMES PROTEIN 5"/>
    <property type="match status" value="1"/>
</dbReference>
<name>A0A0N4XFW9_NIPBR</name>
<evidence type="ECO:0000313" key="7">
    <source>
        <dbReference type="WBParaSite" id="NBR_0000142101-mRNA-1"/>
    </source>
</evidence>
<dbReference type="GO" id="GO:0000724">
    <property type="term" value="P:double-strand break repair via homologous recombination"/>
    <property type="evidence" value="ECO:0007669"/>
    <property type="project" value="TreeGrafter"/>
</dbReference>
<dbReference type="AlphaFoldDB" id="A0A0N4XFW9"/>
<accession>A0A0N4XFW9</accession>
<dbReference type="WBParaSite" id="NBR_0000142101-mRNA-1">
    <property type="protein sequence ID" value="NBR_0000142101-mRNA-1"/>
    <property type="gene ID" value="NBR_0000142101"/>
</dbReference>
<evidence type="ECO:0000313" key="5">
    <source>
        <dbReference type="EMBL" id="VDL64860.1"/>
    </source>
</evidence>
<organism evidence="7">
    <name type="scientific">Nippostrongylus brasiliensis</name>
    <name type="common">Rat hookworm</name>
    <dbReference type="NCBI Taxonomy" id="27835"/>
    <lineage>
        <taxon>Eukaryota</taxon>
        <taxon>Metazoa</taxon>
        <taxon>Ecdysozoa</taxon>
        <taxon>Nematoda</taxon>
        <taxon>Chromadorea</taxon>
        <taxon>Rhabditida</taxon>
        <taxon>Rhabditina</taxon>
        <taxon>Rhabditomorpha</taxon>
        <taxon>Strongyloidea</taxon>
        <taxon>Heligmosomidae</taxon>
        <taxon>Nippostrongylus</taxon>
    </lineage>
</organism>
<evidence type="ECO:0000256" key="1">
    <source>
        <dbReference type="ARBA" id="ARBA00010171"/>
    </source>
</evidence>
<evidence type="ECO:0000313" key="6">
    <source>
        <dbReference type="Proteomes" id="UP000271162"/>
    </source>
</evidence>
<dbReference type="PANTHER" id="PTHR45916:SF1">
    <property type="entry name" value="STRUCTURAL MAINTENANCE OF CHROMOSOMES PROTEIN 5"/>
    <property type="match status" value="1"/>
</dbReference>
<feature type="coiled-coil region" evidence="4">
    <location>
        <begin position="55"/>
        <end position="82"/>
    </location>
</feature>
<dbReference type="InterPro" id="IPR027417">
    <property type="entry name" value="P-loop_NTPase"/>
</dbReference>
<dbReference type="SUPFAM" id="SSF52540">
    <property type="entry name" value="P-loop containing nucleoside triphosphate hydrolases"/>
    <property type="match status" value="1"/>
</dbReference>
<evidence type="ECO:0000256" key="3">
    <source>
        <dbReference type="ARBA" id="ARBA00023054"/>
    </source>
</evidence>
<evidence type="ECO:0000256" key="4">
    <source>
        <dbReference type="SAM" id="Coils"/>
    </source>
</evidence>
<dbReference type="GO" id="GO:0003697">
    <property type="term" value="F:single-stranded DNA binding"/>
    <property type="evidence" value="ECO:0007669"/>
    <property type="project" value="TreeGrafter"/>
</dbReference>
<dbReference type="Proteomes" id="UP000271162">
    <property type="component" value="Unassembled WGS sequence"/>
</dbReference>
<reference evidence="7" key="1">
    <citation type="submission" date="2017-02" db="UniProtKB">
        <authorList>
            <consortium name="WormBaseParasite"/>
        </authorList>
    </citation>
    <scope>IDENTIFICATION</scope>
</reference>
<protein>
    <recommendedName>
        <fullName evidence="2">Structural maintenance of chromosomes protein 5</fullName>
    </recommendedName>
</protein>
<dbReference type="GO" id="GO:0005634">
    <property type="term" value="C:nucleus"/>
    <property type="evidence" value="ECO:0007669"/>
    <property type="project" value="TreeGrafter"/>
</dbReference>
<dbReference type="STRING" id="27835.A0A0N4XFW9"/>
<keyword evidence="3 4" id="KW-0175">Coiled coil</keyword>
<dbReference type="GO" id="GO:0030915">
    <property type="term" value="C:Smc5-Smc6 complex"/>
    <property type="evidence" value="ECO:0007669"/>
    <property type="project" value="TreeGrafter"/>
</dbReference>
<reference evidence="5 6" key="2">
    <citation type="submission" date="2018-11" db="EMBL/GenBank/DDBJ databases">
        <authorList>
            <consortium name="Pathogen Informatics"/>
        </authorList>
    </citation>
    <scope>NUCLEOTIDE SEQUENCE [LARGE SCALE GENOMIC DNA]</scope>
</reference>
<dbReference type="Gene3D" id="3.40.50.300">
    <property type="entry name" value="P-loop containing nucleotide triphosphate hydrolases"/>
    <property type="match status" value="2"/>
</dbReference>
<gene>
    <name evidence="5" type="ORF">NBR_LOCUS1422</name>
</gene>
<keyword evidence="6" id="KW-1185">Reference proteome</keyword>